<sequence>MHVGHVCPVCGRSDRTTRLSAHWRALSAGQRAGAAHLARPALHDERWSEPLGLLTLGCALLVSEAWLGFVGVAGGGVWLVSLRDKVAQAARLRADWHRKQFCRRCHHAFLP</sequence>
<dbReference type="Proteomes" id="UP001183809">
    <property type="component" value="Unassembled WGS sequence"/>
</dbReference>
<comment type="caution">
    <text evidence="2">The sequence shown here is derived from an EMBL/GenBank/DDBJ whole genome shotgun (WGS) entry which is preliminary data.</text>
</comment>
<protein>
    <recommendedName>
        <fullName evidence="4">DUF983 domain-containing protein</fullName>
    </recommendedName>
</protein>
<proteinExistence type="predicted"/>
<reference evidence="3" key="1">
    <citation type="submission" date="2023-07" db="EMBL/GenBank/DDBJ databases">
        <title>30 novel species of actinomycetes from the DSMZ collection.</title>
        <authorList>
            <person name="Nouioui I."/>
        </authorList>
    </citation>
    <scope>NUCLEOTIDE SEQUENCE [LARGE SCALE GENOMIC DNA]</scope>
    <source>
        <strain evidence="3">DSM 41699</strain>
    </source>
</reference>
<evidence type="ECO:0008006" key="4">
    <source>
        <dbReference type="Google" id="ProtNLM"/>
    </source>
</evidence>
<gene>
    <name evidence="2" type="ORF">RM764_21745</name>
</gene>
<keyword evidence="1" id="KW-0812">Transmembrane</keyword>
<name>A0ABU2TXA0_9ACTN</name>
<organism evidence="2 3">
    <name type="scientific">Streptomyces gibsoniae</name>
    <dbReference type="NCBI Taxonomy" id="3075529"/>
    <lineage>
        <taxon>Bacteria</taxon>
        <taxon>Bacillati</taxon>
        <taxon>Actinomycetota</taxon>
        <taxon>Actinomycetes</taxon>
        <taxon>Kitasatosporales</taxon>
        <taxon>Streptomycetaceae</taxon>
        <taxon>Streptomyces</taxon>
    </lineage>
</organism>
<dbReference type="RefSeq" id="WP_311697063.1">
    <property type="nucleotide sequence ID" value="NZ_JAVREY010000026.1"/>
</dbReference>
<feature type="transmembrane region" description="Helical" evidence="1">
    <location>
        <begin position="53"/>
        <end position="81"/>
    </location>
</feature>
<dbReference type="EMBL" id="JAVREY010000026">
    <property type="protein sequence ID" value="MDT0465592.1"/>
    <property type="molecule type" value="Genomic_DNA"/>
</dbReference>
<accession>A0ABU2TXA0</accession>
<keyword evidence="1" id="KW-1133">Transmembrane helix</keyword>
<evidence type="ECO:0000256" key="1">
    <source>
        <dbReference type="SAM" id="Phobius"/>
    </source>
</evidence>
<evidence type="ECO:0000313" key="2">
    <source>
        <dbReference type="EMBL" id="MDT0465592.1"/>
    </source>
</evidence>
<evidence type="ECO:0000313" key="3">
    <source>
        <dbReference type="Proteomes" id="UP001183809"/>
    </source>
</evidence>
<keyword evidence="3" id="KW-1185">Reference proteome</keyword>
<keyword evidence="1" id="KW-0472">Membrane</keyword>